<keyword evidence="3" id="KW-1185">Reference proteome</keyword>
<feature type="compositionally biased region" description="Low complexity" evidence="1">
    <location>
        <begin position="70"/>
        <end position="90"/>
    </location>
</feature>
<protein>
    <submittedName>
        <fullName evidence="2">Uncharacterized protein</fullName>
    </submittedName>
</protein>
<dbReference type="Proteomes" id="UP000288929">
    <property type="component" value="Chromosome"/>
</dbReference>
<organism evidence="2 3">
    <name type="scientific">Corynebacterium pelargi</name>
    <dbReference type="NCBI Taxonomy" id="1471400"/>
    <lineage>
        <taxon>Bacteria</taxon>
        <taxon>Bacillati</taxon>
        <taxon>Actinomycetota</taxon>
        <taxon>Actinomycetes</taxon>
        <taxon>Mycobacteriales</taxon>
        <taxon>Corynebacteriaceae</taxon>
        <taxon>Corynebacterium</taxon>
    </lineage>
</organism>
<proteinExistence type="predicted"/>
<accession>A0A410W703</accession>
<evidence type="ECO:0000256" key="1">
    <source>
        <dbReference type="SAM" id="MobiDB-lite"/>
    </source>
</evidence>
<reference evidence="2 3" key="1">
    <citation type="submission" date="2019-01" db="EMBL/GenBank/DDBJ databases">
        <authorList>
            <person name="Ruckert C."/>
            <person name="Busche T."/>
            <person name="Kalinowski J."/>
        </authorList>
    </citation>
    <scope>NUCLEOTIDE SEQUENCE [LARGE SCALE GENOMIC DNA]</scope>
    <source>
        <strain evidence="2 3">136/3</strain>
    </source>
</reference>
<sequence>MRPERLPEKYYKRRRAAAAIVLVILALLFVWLVSSLRGNDDTEQVAQSSSVTATSGTQTSSSATEEESTESTAPSEESTEAASSEAAPEDATCRVEDLQVIAKTNRPDYPAGEQPVFYMTVRNPTQVDCEIDLDEHPLRFEVYDLGTNQRVWSDIDCNNPVAQGRQTFKAGQERSFEAAWSRTQSAPNECGDRPQAAPGGYYLHTVIGQNPSQPVTFNLA</sequence>
<dbReference type="KEGG" id="cpeg:CPELA_01785"/>
<dbReference type="AlphaFoldDB" id="A0A410W703"/>
<feature type="compositionally biased region" description="Low complexity" evidence="1">
    <location>
        <begin position="46"/>
        <end position="63"/>
    </location>
</feature>
<evidence type="ECO:0000313" key="3">
    <source>
        <dbReference type="Proteomes" id="UP000288929"/>
    </source>
</evidence>
<feature type="region of interest" description="Disordered" evidence="1">
    <location>
        <begin position="44"/>
        <end position="93"/>
    </location>
</feature>
<gene>
    <name evidence="2" type="ORF">CPELA_01785</name>
</gene>
<dbReference type="EMBL" id="CP035299">
    <property type="protein sequence ID" value="QAU51656.1"/>
    <property type="molecule type" value="Genomic_DNA"/>
</dbReference>
<name>A0A410W703_9CORY</name>
<evidence type="ECO:0000313" key="2">
    <source>
        <dbReference type="EMBL" id="QAU51656.1"/>
    </source>
</evidence>